<evidence type="ECO:0000256" key="6">
    <source>
        <dbReference type="ARBA" id="ARBA00022777"/>
    </source>
</evidence>
<comment type="subcellular location">
    <subcellularLocation>
        <location evidence="2">Cell membrane</location>
    </subcellularLocation>
</comment>
<dbReference type="GO" id="GO:0000155">
    <property type="term" value="F:phosphorelay sensor kinase activity"/>
    <property type="evidence" value="ECO:0007669"/>
    <property type="project" value="InterPro"/>
</dbReference>
<name>A0A2T0THF2_9PSEU</name>
<dbReference type="RefSeq" id="WP_106186659.1">
    <property type="nucleotide sequence ID" value="NZ_PVTF01000002.1"/>
</dbReference>
<evidence type="ECO:0000256" key="8">
    <source>
        <dbReference type="PROSITE-ProRule" id="PRU00169"/>
    </source>
</evidence>
<evidence type="ECO:0000259" key="10">
    <source>
        <dbReference type="PROSITE" id="PS50109"/>
    </source>
</evidence>
<accession>A0A2T0THF2</accession>
<sequence length="585" mass="62846">MALDAARTDLTRMTIRDESDVFQLRGKGRQVAAAVGLDGQDQIRVATALSDVGRELVRQSVVTTAVFTLLTEPAPALVVDLGWAGVVTTTGPGWNTARMLLHDVRFEQHEHTGTVALLRNFPAGVLAPSATGIDGVRRELGAAGEGNALDELRAQNQELLETLEDLEQKRRELERANEELEETNRGVLALYKELSDELEQTNTGVVALYAELDVKTTQLREAGEARTRFWSNISHELRTPVNSVVGLTRLLAVPGADPLTDEQRRQVDLINDSGTTLLALVNELLDTAKAESGSLRPRPAPVDLNYMFVQLRGALRPMIRTDAVELVVEDLPVMPALVTDPTMLVRILRNLLSNGLKFTEAGEVRLSVREEGDRLRFVVADTGIGIPADQHDRVFEEFHQVPNRLQTGAAGTGLGLSYARTLATILGGDLSLSSTPGEGTEVVLDLPLGTVEDIPLTSVGIALLVDGADESRGRLRAEVDTLADDVVEAKDGRSALSAATGTRPDLIFLDADTPLMSGVEVLTVLRQDPNLVRVPVVLVCGGDIGGMELAASTLGAALLTRSLISAGTVRQAIREAHVAVRRTAS</sequence>
<dbReference type="CDD" id="cd00156">
    <property type="entry name" value="REC"/>
    <property type="match status" value="1"/>
</dbReference>
<dbReference type="InterPro" id="IPR036890">
    <property type="entry name" value="HATPase_C_sf"/>
</dbReference>
<dbReference type="CDD" id="cd00082">
    <property type="entry name" value="HisKA"/>
    <property type="match status" value="1"/>
</dbReference>
<evidence type="ECO:0000256" key="1">
    <source>
        <dbReference type="ARBA" id="ARBA00000085"/>
    </source>
</evidence>
<feature type="coiled-coil region" evidence="9">
    <location>
        <begin position="142"/>
        <end position="197"/>
    </location>
</feature>
<dbReference type="InterPro" id="IPR004358">
    <property type="entry name" value="Sig_transdc_His_kin-like_C"/>
</dbReference>
<dbReference type="PANTHER" id="PTHR43711">
    <property type="entry name" value="TWO-COMPONENT HISTIDINE KINASE"/>
    <property type="match status" value="1"/>
</dbReference>
<keyword evidence="13" id="KW-1185">Reference proteome</keyword>
<feature type="domain" description="Response regulatory" evidence="11">
    <location>
        <begin position="461"/>
        <end position="577"/>
    </location>
</feature>
<dbReference type="InterPro" id="IPR005467">
    <property type="entry name" value="His_kinase_dom"/>
</dbReference>
<feature type="domain" description="Histidine kinase" evidence="10">
    <location>
        <begin position="232"/>
        <end position="450"/>
    </location>
</feature>
<dbReference type="Proteomes" id="UP000239494">
    <property type="component" value="Unassembled WGS sequence"/>
</dbReference>
<dbReference type="InterPro" id="IPR050736">
    <property type="entry name" value="Sensor_HK_Regulatory"/>
</dbReference>
<dbReference type="SUPFAM" id="SSF55874">
    <property type="entry name" value="ATPase domain of HSP90 chaperone/DNA topoisomerase II/histidine kinase"/>
    <property type="match status" value="1"/>
</dbReference>
<dbReference type="Gene3D" id="3.30.565.10">
    <property type="entry name" value="Histidine kinase-like ATPase, C-terminal domain"/>
    <property type="match status" value="1"/>
</dbReference>
<dbReference type="PANTHER" id="PTHR43711:SF31">
    <property type="entry name" value="HISTIDINE KINASE"/>
    <property type="match status" value="1"/>
</dbReference>
<organism evidence="12 13">
    <name type="scientific">Umezawaea tangerina</name>
    <dbReference type="NCBI Taxonomy" id="84725"/>
    <lineage>
        <taxon>Bacteria</taxon>
        <taxon>Bacillati</taxon>
        <taxon>Actinomycetota</taxon>
        <taxon>Actinomycetes</taxon>
        <taxon>Pseudonocardiales</taxon>
        <taxon>Pseudonocardiaceae</taxon>
        <taxon>Umezawaea</taxon>
    </lineage>
</organism>
<dbReference type="Gene3D" id="3.40.50.2300">
    <property type="match status" value="1"/>
</dbReference>
<dbReference type="PROSITE" id="PS50110">
    <property type="entry name" value="RESPONSE_REGULATORY"/>
    <property type="match status" value="1"/>
</dbReference>
<dbReference type="SMART" id="SM00388">
    <property type="entry name" value="HisKA"/>
    <property type="match status" value="1"/>
</dbReference>
<evidence type="ECO:0000313" key="12">
    <source>
        <dbReference type="EMBL" id="PRY45124.1"/>
    </source>
</evidence>
<dbReference type="InterPro" id="IPR011006">
    <property type="entry name" value="CheY-like_superfamily"/>
</dbReference>
<dbReference type="EMBL" id="PVTF01000002">
    <property type="protein sequence ID" value="PRY45124.1"/>
    <property type="molecule type" value="Genomic_DNA"/>
</dbReference>
<dbReference type="InterPro" id="IPR036097">
    <property type="entry name" value="HisK_dim/P_sf"/>
</dbReference>
<protein>
    <recommendedName>
        <fullName evidence="3">histidine kinase</fullName>
        <ecNumber evidence="3">2.7.13.3</ecNumber>
    </recommendedName>
</protein>
<evidence type="ECO:0000259" key="11">
    <source>
        <dbReference type="PROSITE" id="PS50110"/>
    </source>
</evidence>
<dbReference type="AlphaFoldDB" id="A0A2T0THF2"/>
<evidence type="ECO:0000313" key="13">
    <source>
        <dbReference type="Proteomes" id="UP000239494"/>
    </source>
</evidence>
<dbReference type="Gene3D" id="1.10.287.130">
    <property type="match status" value="1"/>
</dbReference>
<dbReference type="Pfam" id="PF00072">
    <property type="entry name" value="Response_reg"/>
    <property type="match status" value="1"/>
</dbReference>
<keyword evidence="6" id="KW-0418">Kinase</keyword>
<comment type="catalytic activity">
    <reaction evidence="1">
        <text>ATP + protein L-histidine = ADP + protein N-phospho-L-histidine.</text>
        <dbReference type="EC" id="2.7.13.3"/>
    </reaction>
</comment>
<dbReference type="PRINTS" id="PR00344">
    <property type="entry name" value="BCTRLSENSOR"/>
</dbReference>
<proteinExistence type="predicted"/>
<dbReference type="InterPro" id="IPR001789">
    <property type="entry name" value="Sig_transdc_resp-reg_receiver"/>
</dbReference>
<dbReference type="InterPro" id="IPR003594">
    <property type="entry name" value="HATPase_dom"/>
</dbReference>
<evidence type="ECO:0000256" key="2">
    <source>
        <dbReference type="ARBA" id="ARBA00004236"/>
    </source>
</evidence>
<dbReference type="Pfam" id="PF00512">
    <property type="entry name" value="HisKA"/>
    <property type="match status" value="1"/>
</dbReference>
<keyword evidence="9" id="KW-0175">Coiled coil</keyword>
<dbReference type="Pfam" id="PF02518">
    <property type="entry name" value="HATPase_c"/>
    <property type="match status" value="1"/>
</dbReference>
<dbReference type="CDD" id="cd16922">
    <property type="entry name" value="HATPase_EvgS-ArcB-TorS-like"/>
    <property type="match status" value="1"/>
</dbReference>
<keyword evidence="5" id="KW-0808">Transferase</keyword>
<comment type="caution">
    <text evidence="12">The sequence shown here is derived from an EMBL/GenBank/DDBJ whole genome shotgun (WGS) entry which is preliminary data.</text>
</comment>
<dbReference type="GO" id="GO:0005886">
    <property type="term" value="C:plasma membrane"/>
    <property type="evidence" value="ECO:0007669"/>
    <property type="project" value="UniProtKB-SubCell"/>
</dbReference>
<dbReference type="PROSITE" id="PS50109">
    <property type="entry name" value="HIS_KIN"/>
    <property type="match status" value="1"/>
</dbReference>
<dbReference type="Gene3D" id="1.10.287.3240">
    <property type="match status" value="1"/>
</dbReference>
<evidence type="ECO:0000256" key="3">
    <source>
        <dbReference type="ARBA" id="ARBA00012438"/>
    </source>
</evidence>
<gene>
    <name evidence="12" type="ORF">CLV43_102689</name>
</gene>
<reference evidence="12 13" key="1">
    <citation type="submission" date="2018-03" db="EMBL/GenBank/DDBJ databases">
        <title>Genomic Encyclopedia of Archaeal and Bacterial Type Strains, Phase II (KMG-II): from individual species to whole genera.</title>
        <authorList>
            <person name="Goeker M."/>
        </authorList>
    </citation>
    <scope>NUCLEOTIDE SEQUENCE [LARGE SCALE GENOMIC DNA]</scope>
    <source>
        <strain evidence="12 13">DSM 44720</strain>
    </source>
</reference>
<evidence type="ECO:0000256" key="9">
    <source>
        <dbReference type="SAM" id="Coils"/>
    </source>
</evidence>
<evidence type="ECO:0000256" key="5">
    <source>
        <dbReference type="ARBA" id="ARBA00022679"/>
    </source>
</evidence>
<dbReference type="SMART" id="SM00387">
    <property type="entry name" value="HATPase_c"/>
    <property type="match status" value="1"/>
</dbReference>
<dbReference type="EC" id="2.7.13.3" evidence="3"/>
<keyword evidence="7" id="KW-0902">Two-component regulatory system</keyword>
<evidence type="ECO:0000256" key="4">
    <source>
        <dbReference type="ARBA" id="ARBA00022553"/>
    </source>
</evidence>
<evidence type="ECO:0000256" key="7">
    <source>
        <dbReference type="ARBA" id="ARBA00023012"/>
    </source>
</evidence>
<dbReference type="InterPro" id="IPR003661">
    <property type="entry name" value="HisK_dim/P_dom"/>
</dbReference>
<dbReference type="SUPFAM" id="SSF52172">
    <property type="entry name" value="CheY-like"/>
    <property type="match status" value="1"/>
</dbReference>
<feature type="modified residue" description="4-aspartylphosphate" evidence="8">
    <location>
        <position position="510"/>
    </location>
</feature>
<dbReference type="SUPFAM" id="SSF47384">
    <property type="entry name" value="Homodimeric domain of signal transducing histidine kinase"/>
    <property type="match status" value="1"/>
</dbReference>
<dbReference type="OrthoDB" id="340764at2"/>
<keyword evidence="4 8" id="KW-0597">Phosphoprotein</keyword>